<dbReference type="Proteomes" id="UP001327027">
    <property type="component" value="Unassembled WGS sequence"/>
</dbReference>
<evidence type="ECO:0000313" key="2">
    <source>
        <dbReference type="EMBL" id="MEB3347340.1"/>
    </source>
</evidence>
<organism evidence="2 3">
    <name type="scientific">Aquimarina gracilis</name>
    <dbReference type="NCBI Taxonomy" id="874422"/>
    <lineage>
        <taxon>Bacteria</taxon>
        <taxon>Pseudomonadati</taxon>
        <taxon>Bacteroidota</taxon>
        <taxon>Flavobacteriia</taxon>
        <taxon>Flavobacteriales</taxon>
        <taxon>Flavobacteriaceae</taxon>
        <taxon>Aquimarina</taxon>
    </lineage>
</organism>
<dbReference type="RefSeq" id="WP_324181362.1">
    <property type="nucleotide sequence ID" value="NZ_BAABAW010000025.1"/>
</dbReference>
<proteinExistence type="predicted"/>
<keyword evidence="3" id="KW-1185">Reference proteome</keyword>
<comment type="caution">
    <text evidence="2">The sequence shown here is derived from an EMBL/GenBank/DDBJ whole genome shotgun (WGS) entry which is preliminary data.</text>
</comment>
<feature type="domain" description="DUF6265" evidence="1">
    <location>
        <begin position="43"/>
        <end position="149"/>
    </location>
</feature>
<dbReference type="EMBL" id="JAYKLX010000008">
    <property type="protein sequence ID" value="MEB3347340.1"/>
    <property type="molecule type" value="Genomic_DNA"/>
</dbReference>
<protein>
    <submittedName>
        <fullName evidence="2">DUF6265 family protein</fullName>
    </submittedName>
</protein>
<dbReference type="InterPro" id="IPR046232">
    <property type="entry name" value="DUF6265"/>
</dbReference>
<sequence length="168" mass="19297">MTSKIILFVFLFGSFVYGQDKAKNTLKFEEGTTSPKATLTDVSWLSGYWKGNALGGTVEEIWSNPLGGSMMFSFKLVADGKVKFYEIGGITEKENTLFMQLKHFHSDFKGWEEKDETVDFKLVKLEENRVFFDQLSFEKISDTEMNVYVIVGNEDGTEQEVKFNYKKQ</sequence>
<evidence type="ECO:0000259" key="1">
    <source>
        <dbReference type="Pfam" id="PF19780"/>
    </source>
</evidence>
<gene>
    <name evidence="2" type="ORF">U6A24_17830</name>
</gene>
<accession>A0ABU5ZZU3</accession>
<reference evidence="2 3" key="1">
    <citation type="journal article" date="2013" name="Int. J. Syst. Evol. Microbiol.">
        <title>Aquimarina gracilis sp. nov., isolated from the gut microflora of a mussel, Mytilus coruscus, and emended description of Aquimarina spongiae.</title>
        <authorList>
            <person name="Park S.C."/>
            <person name="Choe H.N."/>
            <person name="Baik K.S."/>
            <person name="Seong C.N."/>
        </authorList>
    </citation>
    <scope>NUCLEOTIDE SEQUENCE [LARGE SCALE GENOMIC DNA]</scope>
    <source>
        <strain evidence="2 3">PSC32</strain>
    </source>
</reference>
<dbReference type="Pfam" id="PF19780">
    <property type="entry name" value="DUF6265"/>
    <property type="match status" value="1"/>
</dbReference>
<evidence type="ECO:0000313" key="3">
    <source>
        <dbReference type="Proteomes" id="UP001327027"/>
    </source>
</evidence>
<name>A0ABU5ZZU3_9FLAO</name>